<organism evidence="1 2">
    <name type="scientific">Chitinophaga pinensis (strain ATCC 43595 / DSM 2588 / LMG 13176 / NBRC 15968 / NCIMB 11800 / UQM 2034)</name>
    <dbReference type="NCBI Taxonomy" id="485918"/>
    <lineage>
        <taxon>Bacteria</taxon>
        <taxon>Pseudomonadati</taxon>
        <taxon>Bacteroidota</taxon>
        <taxon>Chitinophagia</taxon>
        <taxon>Chitinophagales</taxon>
        <taxon>Chitinophagaceae</taxon>
        <taxon>Chitinophaga</taxon>
    </lineage>
</organism>
<dbReference type="KEGG" id="cpi:Cpin_3603"/>
<name>A0A979G5B0_CHIPD</name>
<dbReference type="OrthoDB" id="663197at2"/>
<dbReference type="Proteomes" id="UP000002215">
    <property type="component" value="Chromosome"/>
</dbReference>
<dbReference type="RefSeq" id="WP_012791239.1">
    <property type="nucleotide sequence ID" value="NC_013132.1"/>
</dbReference>
<dbReference type="AlphaFoldDB" id="A0A979G5B0"/>
<dbReference type="EMBL" id="CP001699">
    <property type="protein sequence ID" value="ACU61066.1"/>
    <property type="molecule type" value="Genomic_DNA"/>
</dbReference>
<reference evidence="1 2" key="2">
    <citation type="journal article" date="2010" name="Stand. Genomic Sci.">
        <title>Complete genome sequence of Chitinophaga pinensis type strain (UQM 2034).</title>
        <authorList>
            <person name="Glavina Del Rio T."/>
            <person name="Abt B."/>
            <person name="Spring S."/>
            <person name="Lapidus A."/>
            <person name="Nolan M."/>
            <person name="Tice H."/>
            <person name="Copeland A."/>
            <person name="Cheng J.F."/>
            <person name="Chen F."/>
            <person name="Bruce D."/>
            <person name="Goodwin L."/>
            <person name="Pitluck S."/>
            <person name="Ivanova N."/>
            <person name="Mavromatis K."/>
            <person name="Mikhailova N."/>
            <person name="Pati A."/>
            <person name="Chen A."/>
            <person name="Palaniappan K."/>
            <person name="Land M."/>
            <person name="Hauser L."/>
            <person name="Chang Y.J."/>
            <person name="Jeffries C.D."/>
            <person name="Chain P."/>
            <person name="Saunders E."/>
            <person name="Detter J.C."/>
            <person name="Brettin T."/>
            <person name="Rohde M."/>
            <person name="Goker M."/>
            <person name="Bristow J."/>
            <person name="Eisen J.A."/>
            <person name="Markowitz V."/>
            <person name="Hugenholtz P."/>
            <person name="Kyrpides N.C."/>
            <person name="Klenk H.P."/>
            <person name="Lucas S."/>
        </authorList>
    </citation>
    <scope>NUCLEOTIDE SEQUENCE [LARGE SCALE GENOMIC DNA]</scope>
    <source>
        <strain evidence="2">ATCC 43595 / DSM 2588 / LMG 13176 / NBRC 15968 / NCIMB 11800 / UQM 2034</strain>
    </source>
</reference>
<dbReference type="PROSITE" id="PS51257">
    <property type="entry name" value="PROKAR_LIPOPROTEIN"/>
    <property type="match status" value="1"/>
</dbReference>
<proteinExistence type="predicted"/>
<sequence length="245" mass="27330">MKKILFLLLTIAFFSACQKRGELPELPSYATFRMTSSSIAQYYEVMVGDSLLADSLSAISTLSRYVATGKQRLKIKEAGSDHYFIDSLIDIERPGVEYTLVSLGEGTTPLMLSAANLETTPPAAGTRKFSLLNTDTTSILKSRRIDVRFYDLNLDDYTFVKIGELNDIDYMTPSEYVELPLPKAGTYYLEVADHATGELIIPVESYSANMLSPYDQNNVYLMKLYNVGDASWTYISGELLIGLKL</sequence>
<accession>A0A979G5B0</accession>
<reference evidence="2" key="1">
    <citation type="submission" date="2009-08" db="EMBL/GenBank/DDBJ databases">
        <title>The complete genome of Chitinophaga pinensis DSM 2588.</title>
        <authorList>
            <consortium name="US DOE Joint Genome Institute (JGI-PGF)"/>
            <person name="Lucas S."/>
            <person name="Copeland A."/>
            <person name="Lapidus A."/>
            <person name="Glavina del Rio T."/>
            <person name="Dalin E."/>
            <person name="Tice H."/>
            <person name="Bruce D."/>
            <person name="Goodwin L."/>
            <person name="Pitluck S."/>
            <person name="Kyrpides N."/>
            <person name="Mavromatis K."/>
            <person name="Ivanova N."/>
            <person name="Mikhailova N."/>
            <person name="Sims D."/>
            <person name="Meinche L."/>
            <person name="Brettin T."/>
            <person name="Detter J.C."/>
            <person name="Han C."/>
            <person name="Larimer F."/>
            <person name="Land M."/>
            <person name="Hauser L."/>
            <person name="Markowitz V."/>
            <person name="Cheng J.-F."/>
            <person name="Hugenholtz P."/>
            <person name="Woyke T."/>
            <person name="Wu D."/>
            <person name="Spring S."/>
            <person name="Klenk H.-P."/>
            <person name="Eisen J.A."/>
        </authorList>
    </citation>
    <scope>NUCLEOTIDE SEQUENCE [LARGE SCALE GENOMIC DNA]</scope>
    <source>
        <strain evidence="2">ATCC 43595 / DSM 2588 / LMG 13176 / NBRC 15968 / NCIMB 11800 / UQM 2034</strain>
    </source>
</reference>
<gene>
    <name evidence="1" type="ordered locus">Cpin_3603</name>
</gene>
<evidence type="ECO:0000313" key="1">
    <source>
        <dbReference type="EMBL" id="ACU61066.1"/>
    </source>
</evidence>
<protein>
    <recommendedName>
        <fullName evidence="3">DUF4397 domain-containing protein</fullName>
    </recommendedName>
</protein>
<evidence type="ECO:0000313" key="2">
    <source>
        <dbReference type="Proteomes" id="UP000002215"/>
    </source>
</evidence>
<evidence type="ECO:0008006" key="3">
    <source>
        <dbReference type="Google" id="ProtNLM"/>
    </source>
</evidence>